<dbReference type="InterPro" id="IPR016186">
    <property type="entry name" value="C-type_lectin-like/link_sf"/>
</dbReference>
<dbReference type="SMART" id="SM00034">
    <property type="entry name" value="CLECT"/>
    <property type="match status" value="3"/>
</dbReference>
<dbReference type="SUPFAM" id="SSF52799">
    <property type="entry name" value="(Phosphotyrosine protein) phosphatases II"/>
    <property type="match status" value="1"/>
</dbReference>
<dbReference type="PANTHER" id="PTHR24416">
    <property type="entry name" value="TYROSINE-PROTEIN KINASE RECEPTOR"/>
    <property type="match status" value="1"/>
</dbReference>
<evidence type="ECO:0000313" key="8">
    <source>
        <dbReference type="EnsemblMetazoa" id="PPA03540.1"/>
    </source>
</evidence>
<dbReference type="InterPro" id="IPR013083">
    <property type="entry name" value="Znf_RING/FYVE/PHD"/>
</dbReference>
<dbReference type="Gene3D" id="3.30.200.20">
    <property type="entry name" value="Phosphorylase Kinase, domain 1"/>
    <property type="match status" value="3"/>
</dbReference>
<dbReference type="Gene3D" id="3.30.420.10">
    <property type="entry name" value="Ribonuclease H-like superfamily/Ribonuclease H"/>
    <property type="match status" value="1"/>
</dbReference>
<evidence type="ECO:0000256" key="1">
    <source>
        <dbReference type="ARBA" id="ARBA00004167"/>
    </source>
</evidence>
<dbReference type="PROSITE" id="PS00107">
    <property type="entry name" value="PROTEIN_KINASE_ATP"/>
    <property type="match status" value="1"/>
</dbReference>
<comment type="subcellular location">
    <subcellularLocation>
        <location evidence="1">Membrane</location>
        <topology evidence="1">Single-pass membrane protein</topology>
    </subcellularLocation>
</comment>
<dbReference type="InterPro" id="IPR020635">
    <property type="entry name" value="Tyr_kinase_cat_dom"/>
</dbReference>
<dbReference type="GO" id="GO:0004714">
    <property type="term" value="F:transmembrane receptor protein tyrosine kinase activity"/>
    <property type="evidence" value="ECO:0000318"/>
    <property type="project" value="GO_Central"/>
</dbReference>
<sequence>MGHTVLQDSKEPGNRAAKWAGAGKSLAPSGRSAGSGSAGTRRVCEWIRKDVIVGQLAAECIDRFDRAEEKEDERWNRIISLCRQIQTSCAQVFVFVSSVQYVCDDPRFVLLGKYCYSTQPSSSTFEDQENTCESRSSYLAGFETLDEQNQLVEYVNWTITDTFKPFYIGLRCDAVFKQWKWINPDIAFNPADATFENRQFDPRICYNDDEDIHFELTPDSKWHEIMINDPDKTSETLVCQRKASEVAPPPYDDTALVIGLGITCMILVVVIIFMCIKFRKKIAILMAQAMQASRERFRDDANVEKAAAEPKDEWEIGRQFLDINYSMKLGTGAFGVVFLGQIDVEYLPKSSERSILQLSSLKRNNGRIAVKMLHESADRLAEVDFLQEIEMMKCIGYHERLVNIIASVTESQPHLLITEYCPNGDLLSYLKQRREYMLELPPNPDYSLVNRSLLITQEQQLQFAVQIAYGLEFLSGRGFVHRDIAARNILVDERNGCKIGDFGLCRRVQQEQELYLSRGGLLPIKWMSPEALRRYEMSTASDVWSYGILLFEIITLGGSPYPNWEPSEILPRLEAGERMERPDNCPDAVLYSTRFDAMTECWCEHPTKRPDFTTLRSRLAKALEESPSEYYLQLDSQRDYYLVPRSKDMPGVKRKKTSKEYYYCDHAGFELVGNYCYYLDDDNDPIYGKIQSTFLDQQVACIHIGAHLPCWKDRIDQQHLVDFVNSKRQGNFDSFFIGLICDTTQLSHWTWIDPKCLYAEVLANFQDLHPWDCTDQENASFLLTPEGKWRELMSFGPNFTPQIAVCQMSPTMVTNPNDIPTMAPSTTSTLTPSPPHDYTVLIISLISAIVILLVLIMIIIWRFRNYITSKQKLKEQMKEVAAEDLSNKNINYVQKSSKDEWEIHRECITISFSDKLGTGAFGVVFIGRLDDTALVEHSELSAVRKSTVILNDGLVAVKMLHEYANKLAEVEFLQEIELMKSIVNIIACVTESCPRLLVTEYCDEGDLLSFLKRRRDYMLDFAAENEYINADKSMIITQEHQLQYAVQIAYGMEYLSSRGFIHRDIAARNILVDSRNGCKVGDFGLCRRIEEEQELYQSRGGRLPIKWMAPEALRRYEMSTASDVWSYGVLIFEVITLGGSPYAGWETTEILPRLEAGDRMGRPDNCPDVMFELMNDCWCGEPQLRPTFTELRQRIAKMMEDSPSDYYLQLDAQRDYYLVPRSRDLPVPEDELFSICEQEGYVLAGAYCYKFETDDARIGTTFDMQNDFCGQGSGHLVGWENSPTLTSLKSLVQTTQGTLVTDFLVGLQCDPENLTWRWVQPSDSQPMITYDYRCVTFEDTSIDPEHCTREDFDKTTSFLLSPRGTLKALSQYRISDVNFKPKLAVCQRLAVADPGAGDDWNDTQPPDYTTLIVALASALTVVIIFTTLTLIKYRRKIKELMTKKSDADVVPNTYVHSPRVEFDCWEIRRPFVHINYDEKLGNGAFGVVHLGRIDVSGLSDNPSRSIIQISELKLNNGRVAIKMLHESADRLSEIEFVQEIEIMKRIGYHDRLVNLVACITESTPNLLITEFCSNGDLLKFMKERRQYMLTIPPNANSDSIDKSLVITQEQQLQYAIQVASGLEYLSGSGYIHRDIAARNILVDERSGCKIGDFGLCRKVQEENEFYHSRGGRFPIKWMSPEALKRYEMSTASDVWSFGILLFEIITLGGSPYPDWEPAEVLPRLEEGERMQRPDNCPDSVFEAMSDCWRIDPSKRPDFSELRSRLGKALEKTPSEYYIQLDSQKDYYLIPRSRDAPIPQEDIFRKVLIDKPADSKKKSKDKNAKSSKEGQGKKKPKADSKEKKTRAETNIIAPSAPSVMCAPPGPVPPPQDLVGMSTKNGGKRMKKSVPAMGRNTVMAKTAESPMPHAATSPHPQPEGGEPAQEISDPEKEKNNVKGRDPEAMTPDQLNNLRGFIAQYEQVGVKGLMDEFNTVKGYNVEPWVTDAHLQNTTKNRYQDIFCIDATRIKLNDGKEGEYIHANLVELPPLINKFITTQGPLENTVDDFWRLVVQENVGYIFMLCSVIELGKKKCEQYVPEVDGEIRCYGDVKVTLEKAITDAHFVNSKLIVEAPGRPKRYLYHHYWRNWPDRGVPVTALAGLRLLRHARTTTWNTIVHCSAGVGRTGTLVAIEWLLQHICTSPPPYDMRQMLRAVRNQRAHAIQTAPQYAYVCFAIFRLFTIIEPSNTAAFHKFSRGAEGTECRARWTCLIRVSRGVITLDDGNGARDFAHFPLREFRAFIYCNPPYIPDPDPPSTRKNHIVHCEKTRAFILRAHAFMAENGVEDLSPSLLSKLLSIHPQTVSRTIDAAKDSPPITRFPPCAPPPLKQTKKAKEQRIVGRFSPETIEKLRRYMHVSFFAQYKRVTLKLIKDGREEWLAESDKEQTVNTSTIRLLLHGMNFAFIKLQCRTSIYMNEYYCSLQANFLRSMLEIRTEGKCLIWSVDETWVHKGMRPNIGWTDKEAQKAPLTFIKNGLTAGNSAQWERGERLVIVACLSEHGFRCPLIWRTGKVDDGGDYHKEMNSEEFEKYIQNVFKELVKEAEERELRPVLLMDNASYHSRVLDKMPTTNDRKAVISDWLVRKGIDCPAGLKKKELVDKLKKLSRKEHNIYIVDKMAEDYGVTLVRTPPYMAEFAPIELGWSAMKRAQYDLINRTDDGRVIREKLLEWMENYPAENCKSYMEHSRKKRIAEVVAQEETSKRGVVAKLRVDNTLSAACNARFSRACRDCHEPDPAERVVLTHCGHAVCRVCADSHAYGASIVCPDCRERSVFVRLFEERASASQEEGASASHSDASLTPFSRVCRVCYAPNPAARAVIKSCVWALVDKLQPAFRTQFDGPGPILSFLERITAEVDEGVWTVPVHALESFEAAVAECNKVLPREDAEVVDEDDISGIDMYTTPVNVEVPYFSPPQERRVVTEQPTAVTEPAE</sequence>
<dbReference type="PRINTS" id="PR00700">
    <property type="entry name" value="PRTYPHPHTASE"/>
</dbReference>
<dbReference type="OrthoDB" id="10253954at2759"/>
<dbReference type="InterPro" id="IPR001304">
    <property type="entry name" value="C-type_lectin-like"/>
</dbReference>
<dbReference type="InterPro" id="IPR011009">
    <property type="entry name" value="Kinase-like_dom_sf"/>
</dbReference>
<organism evidence="8 9">
    <name type="scientific">Pristionchus pacificus</name>
    <name type="common">Parasitic nematode worm</name>
    <dbReference type="NCBI Taxonomy" id="54126"/>
    <lineage>
        <taxon>Eukaryota</taxon>
        <taxon>Metazoa</taxon>
        <taxon>Ecdysozoa</taxon>
        <taxon>Nematoda</taxon>
        <taxon>Chromadorea</taxon>
        <taxon>Rhabditida</taxon>
        <taxon>Rhabditina</taxon>
        <taxon>Diplogasteromorpha</taxon>
        <taxon>Diplogasteroidea</taxon>
        <taxon>Neodiplogasteridae</taxon>
        <taxon>Pristionchus</taxon>
    </lineage>
</organism>
<dbReference type="Pfam" id="PF07714">
    <property type="entry name" value="PK_Tyr_Ser-Thr"/>
    <property type="match status" value="3"/>
</dbReference>
<dbReference type="PROSITE" id="PS00383">
    <property type="entry name" value="TYR_PHOSPHATASE_1"/>
    <property type="match status" value="1"/>
</dbReference>
<dbReference type="FunFam" id="1.10.510.10:FF:000994">
    <property type="entry name" value="Hypoxia Inhibited Receptor tyrosine kinase"/>
    <property type="match status" value="2"/>
</dbReference>
<dbReference type="InterPro" id="IPR050122">
    <property type="entry name" value="RTK"/>
</dbReference>
<dbReference type="GO" id="GO:0005524">
    <property type="term" value="F:ATP binding"/>
    <property type="evidence" value="ECO:0007669"/>
    <property type="project" value="UniProtKB-UniRule"/>
</dbReference>
<dbReference type="PRINTS" id="PR00109">
    <property type="entry name" value="TYRKINASE"/>
</dbReference>
<dbReference type="FunFam" id="3.30.200.20:FF:001909">
    <property type="entry name" value="Uncharacterized protein"/>
    <property type="match status" value="1"/>
</dbReference>
<dbReference type="SMART" id="SM00219">
    <property type="entry name" value="TyrKc"/>
    <property type="match status" value="3"/>
</dbReference>
<dbReference type="InterPro" id="IPR003595">
    <property type="entry name" value="Tyr_Pase_cat"/>
</dbReference>
<keyword evidence="3" id="KW-0863">Zinc-finger</keyword>
<gene>
    <name evidence="8" type="primary">WBGene00093094</name>
</gene>
<feature type="region of interest" description="Disordered" evidence="6">
    <location>
        <begin position="1901"/>
        <end position="1946"/>
    </location>
</feature>
<dbReference type="Gene3D" id="3.10.100.10">
    <property type="entry name" value="Mannose-Binding Protein A, subunit A"/>
    <property type="match status" value="3"/>
</dbReference>
<keyword evidence="2" id="KW-0479">Metal-binding</keyword>
<dbReference type="InterPro" id="IPR016187">
    <property type="entry name" value="CTDL_fold"/>
</dbReference>
<keyword evidence="9" id="KW-1185">Reference proteome</keyword>
<dbReference type="Proteomes" id="UP000005239">
    <property type="component" value="Unassembled WGS sequence"/>
</dbReference>
<dbReference type="InterPro" id="IPR001245">
    <property type="entry name" value="Ser-Thr/Tyr_kinase_cat_dom"/>
</dbReference>
<dbReference type="PANTHER" id="PTHR24416:SF583">
    <property type="entry name" value="RECEPTOR PROTEIN-TYROSINE KINASE"/>
    <property type="match status" value="1"/>
</dbReference>
<evidence type="ECO:0000256" key="6">
    <source>
        <dbReference type="SAM" id="MobiDB-lite"/>
    </source>
</evidence>
<dbReference type="PROSITE" id="PS50011">
    <property type="entry name" value="PROTEIN_KINASE_DOM"/>
    <property type="match status" value="3"/>
</dbReference>
<dbReference type="GO" id="GO:0005886">
    <property type="term" value="C:plasma membrane"/>
    <property type="evidence" value="ECO:0000318"/>
    <property type="project" value="GO_Central"/>
</dbReference>
<name>A0A2A6BS68_PRIPA</name>
<dbReference type="PROSITE" id="PS50056">
    <property type="entry name" value="TYR_PHOSPHATASE_2"/>
    <property type="match status" value="1"/>
</dbReference>
<keyword evidence="7" id="KW-1133">Transmembrane helix</keyword>
<dbReference type="GO" id="GO:0008270">
    <property type="term" value="F:zinc ion binding"/>
    <property type="evidence" value="ECO:0007669"/>
    <property type="project" value="UniProtKB-KW"/>
</dbReference>
<feature type="transmembrane region" description="Helical" evidence="7">
    <location>
        <begin position="838"/>
        <end position="863"/>
    </location>
</feature>
<dbReference type="SUPFAM" id="SSF56112">
    <property type="entry name" value="Protein kinase-like (PK-like)"/>
    <property type="match status" value="3"/>
</dbReference>
<dbReference type="InterPro" id="IPR008266">
    <property type="entry name" value="Tyr_kinase_AS"/>
</dbReference>
<dbReference type="EnsemblMetazoa" id="PPA03540.1">
    <property type="protein sequence ID" value="PPA03540.1"/>
    <property type="gene ID" value="WBGene00093094"/>
</dbReference>
<dbReference type="FunFam" id="1.10.510.10:FF:002453">
    <property type="match status" value="1"/>
</dbReference>
<evidence type="ECO:0000256" key="4">
    <source>
        <dbReference type="ARBA" id="ARBA00022833"/>
    </source>
</evidence>
<dbReference type="Gene3D" id="3.30.40.10">
    <property type="entry name" value="Zinc/RING finger domain, C3HC4 (zinc finger)"/>
    <property type="match status" value="1"/>
</dbReference>
<dbReference type="InterPro" id="IPR017441">
    <property type="entry name" value="Protein_kinase_ATP_BS"/>
</dbReference>
<keyword evidence="7" id="KW-0812">Transmembrane</keyword>
<feature type="compositionally biased region" description="Basic and acidic residues" evidence="6">
    <location>
        <begin position="1927"/>
        <end position="1941"/>
    </location>
</feature>
<dbReference type="InterPro" id="IPR001841">
    <property type="entry name" value="Znf_RING"/>
</dbReference>
<evidence type="ECO:0000256" key="2">
    <source>
        <dbReference type="ARBA" id="ARBA00022723"/>
    </source>
</evidence>
<dbReference type="GO" id="GO:0004725">
    <property type="term" value="F:protein tyrosine phosphatase activity"/>
    <property type="evidence" value="ECO:0007669"/>
    <property type="project" value="InterPro"/>
</dbReference>
<feature type="transmembrane region" description="Helical" evidence="7">
    <location>
        <begin position="255"/>
        <end position="276"/>
    </location>
</feature>
<reference evidence="9" key="1">
    <citation type="journal article" date="2008" name="Nat. Genet.">
        <title>The Pristionchus pacificus genome provides a unique perspective on nematode lifestyle and parasitism.</title>
        <authorList>
            <person name="Dieterich C."/>
            <person name="Clifton S.W."/>
            <person name="Schuster L.N."/>
            <person name="Chinwalla A."/>
            <person name="Delehaunty K."/>
            <person name="Dinkelacker I."/>
            <person name="Fulton L."/>
            <person name="Fulton R."/>
            <person name="Godfrey J."/>
            <person name="Minx P."/>
            <person name="Mitreva M."/>
            <person name="Roeseler W."/>
            <person name="Tian H."/>
            <person name="Witte H."/>
            <person name="Yang S.P."/>
            <person name="Wilson R.K."/>
            <person name="Sommer R.J."/>
        </authorList>
    </citation>
    <scope>NUCLEOTIDE SEQUENCE [LARGE SCALE GENOMIC DNA]</scope>
    <source>
        <strain evidence="9">PS312</strain>
    </source>
</reference>
<dbReference type="InterPro" id="IPR000242">
    <property type="entry name" value="PTP_cat"/>
</dbReference>
<evidence type="ECO:0000256" key="3">
    <source>
        <dbReference type="ARBA" id="ARBA00022771"/>
    </source>
</evidence>
<dbReference type="PROSITE" id="PS00092">
    <property type="entry name" value="N6_MTASE"/>
    <property type="match status" value="1"/>
</dbReference>
<dbReference type="GO" id="GO:0008168">
    <property type="term" value="F:methyltransferase activity"/>
    <property type="evidence" value="ECO:0007669"/>
    <property type="project" value="InterPro"/>
</dbReference>
<accession>A0A2A6BS68</accession>
<feature type="region of interest" description="Disordered" evidence="6">
    <location>
        <begin position="1"/>
        <end position="38"/>
    </location>
</feature>
<dbReference type="PROSITE" id="PS00518">
    <property type="entry name" value="ZF_RING_1"/>
    <property type="match status" value="1"/>
</dbReference>
<evidence type="ECO:0000313" key="9">
    <source>
        <dbReference type="Proteomes" id="UP000005239"/>
    </source>
</evidence>
<dbReference type="InterPro" id="IPR000719">
    <property type="entry name" value="Prot_kinase_dom"/>
</dbReference>
<feature type="region of interest" description="Disordered" evidence="6">
    <location>
        <begin position="2946"/>
        <end position="2965"/>
    </location>
</feature>
<proteinExistence type="predicted"/>
<dbReference type="CDD" id="cd00037">
    <property type="entry name" value="CLECT"/>
    <property type="match status" value="2"/>
</dbReference>
<dbReference type="InterPro" id="IPR036397">
    <property type="entry name" value="RNaseH_sf"/>
</dbReference>
<dbReference type="GO" id="GO:0032259">
    <property type="term" value="P:methylation"/>
    <property type="evidence" value="ECO:0007669"/>
    <property type="project" value="InterPro"/>
</dbReference>
<dbReference type="CDD" id="cd00192">
    <property type="entry name" value="PTKc"/>
    <property type="match status" value="3"/>
</dbReference>
<dbReference type="CDD" id="cd00047">
    <property type="entry name" value="PTPc"/>
    <property type="match status" value="1"/>
</dbReference>
<dbReference type="Gene3D" id="1.10.510.10">
    <property type="entry name" value="Transferase(Phosphotransferase) domain 1"/>
    <property type="match status" value="3"/>
</dbReference>
<keyword evidence="7" id="KW-0472">Membrane</keyword>
<feature type="compositionally biased region" description="Basic and acidic residues" evidence="6">
    <location>
        <begin position="1813"/>
        <end position="1846"/>
    </location>
</feature>
<dbReference type="SMART" id="SM00194">
    <property type="entry name" value="PTPc"/>
    <property type="match status" value="1"/>
</dbReference>
<dbReference type="InterPro" id="IPR002052">
    <property type="entry name" value="DNA_methylase_N6_adenine_CS"/>
</dbReference>
<dbReference type="PROSITE" id="PS50089">
    <property type="entry name" value="ZF_RING_2"/>
    <property type="match status" value="1"/>
</dbReference>
<feature type="transmembrane region" description="Helical" evidence="7">
    <location>
        <begin position="1411"/>
        <end position="1431"/>
    </location>
</feature>
<dbReference type="PROSITE" id="PS50055">
    <property type="entry name" value="TYR_PHOSPHATASE_PTP"/>
    <property type="match status" value="1"/>
</dbReference>
<dbReference type="GO" id="GO:0003676">
    <property type="term" value="F:nucleic acid binding"/>
    <property type="evidence" value="ECO:0007669"/>
    <property type="project" value="InterPro"/>
</dbReference>
<feature type="region of interest" description="Disordered" evidence="6">
    <location>
        <begin position="1813"/>
        <end position="1870"/>
    </location>
</feature>
<dbReference type="Pfam" id="PF00102">
    <property type="entry name" value="Y_phosphatase"/>
    <property type="match status" value="1"/>
</dbReference>
<dbReference type="InterPro" id="IPR016130">
    <property type="entry name" value="Tyr_Pase_AS"/>
</dbReference>
<keyword evidence="4" id="KW-0862">Zinc</keyword>
<dbReference type="PROSITE" id="PS00109">
    <property type="entry name" value="PROTEIN_KINASE_TYR"/>
    <property type="match status" value="3"/>
</dbReference>
<dbReference type="SUPFAM" id="SSF56436">
    <property type="entry name" value="C-type lectin-like"/>
    <property type="match status" value="3"/>
</dbReference>
<dbReference type="Gene3D" id="3.90.190.10">
    <property type="entry name" value="Protein tyrosine phosphatase superfamily"/>
    <property type="match status" value="1"/>
</dbReference>
<dbReference type="InterPro" id="IPR000387">
    <property type="entry name" value="Tyr_Pase_dom"/>
</dbReference>
<accession>A0A8R1Y6U9</accession>
<dbReference type="InterPro" id="IPR029021">
    <property type="entry name" value="Prot-tyrosine_phosphatase-like"/>
</dbReference>
<dbReference type="SUPFAM" id="SSF57850">
    <property type="entry name" value="RING/U-box"/>
    <property type="match status" value="1"/>
</dbReference>
<dbReference type="InterPro" id="IPR017907">
    <property type="entry name" value="Znf_RING_CS"/>
</dbReference>
<dbReference type="SMART" id="SM00404">
    <property type="entry name" value="PTPc_motif"/>
    <property type="match status" value="1"/>
</dbReference>
<comment type="catalytic activity">
    <reaction evidence="5">
        <text>L-tyrosyl-[protein] + ATP = O-phospho-L-tyrosyl-[protein] + ADP + H(+)</text>
        <dbReference type="Rhea" id="RHEA:10596"/>
        <dbReference type="Rhea" id="RHEA-COMP:10136"/>
        <dbReference type="Rhea" id="RHEA-COMP:20101"/>
        <dbReference type="ChEBI" id="CHEBI:15378"/>
        <dbReference type="ChEBI" id="CHEBI:30616"/>
        <dbReference type="ChEBI" id="CHEBI:46858"/>
        <dbReference type="ChEBI" id="CHEBI:61978"/>
        <dbReference type="ChEBI" id="CHEBI:456216"/>
        <dbReference type="EC" id="2.7.10.1"/>
    </reaction>
</comment>
<dbReference type="PROSITE" id="PS50041">
    <property type="entry name" value="C_TYPE_LECTIN_2"/>
    <property type="match status" value="1"/>
</dbReference>
<dbReference type="GO" id="GO:0043235">
    <property type="term" value="C:receptor complex"/>
    <property type="evidence" value="ECO:0000318"/>
    <property type="project" value="GO_Central"/>
</dbReference>
<protein>
    <submittedName>
        <fullName evidence="8">C-type lectin</fullName>
    </submittedName>
</protein>
<evidence type="ECO:0000256" key="5">
    <source>
        <dbReference type="ARBA" id="ARBA00051243"/>
    </source>
</evidence>
<evidence type="ECO:0000256" key="7">
    <source>
        <dbReference type="SAM" id="Phobius"/>
    </source>
</evidence>
<feature type="compositionally biased region" description="Low complexity" evidence="6">
    <location>
        <begin position="27"/>
        <end position="38"/>
    </location>
</feature>
<reference evidence="8" key="2">
    <citation type="submission" date="2022-06" db="UniProtKB">
        <authorList>
            <consortium name="EnsemblMetazoa"/>
        </authorList>
    </citation>
    <scope>IDENTIFICATION</scope>
    <source>
        <strain evidence="8">PS312</strain>
    </source>
</reference>
<dbReference type="GO" id="GO:0007169">
    <property type="term" value="P:cell surface receptor protein tyrosine kinase signaling pathway"/>
    <property type="evidence" value="ECO:0000318"/>
    <property type="project" value="GO_Central"/>
</dbReference>